<evidence type="ECO:0008006" key="2">
    <source>
        <dbReference type="Google" id="ProtNLM"/>
    </source>
</evidence>
<feature type="non-terminal residue" evidence="1">
    <location>
        <position position="184"/>
    </location>
</feature>
<name>A0A382VAT9_9ZZZZ</name>
<proteinExistence type="predicted"/>
<evidence type="ECO:0000313" key="1">
    <source>
        <dbReference type="EMBL" id="SVD43603.1"/>
    </source>
</evidence>
<gene>
    <name evidence="1" type="ORF">METZ01_LOCUS396457</name>
</gene>
<sequence length="184" mass="18447">MSVNKKIKQNFLSINRFKTWIFCLFSVTLILACTGDLDNDGAALLGPSSGITIIPQNAQILKQGNQTFTAIGGVAPYTYSLSNTAIGTIVPATGVFTGVQALGSAAAGNGTVTVVDSTGVSGTTTVTVVPTILVVAPGSGTIAEIAGTLEITPVLLTGSGAVTCSITRDDPTTTTTLPTVAVAG</sequence>
<dbReference type="EMBL" id="UINC01150512">
    <property type="protein sequence ID" value="SVD43603.1"/>
    <property type="molecule type" value="Genomic_DNA"/>
</dbReference>
<dbReference type="PROSITE" id="PS51257">
    <property type="entry name" value="PROKAR_LIPOPROTEIN"/>
    <property type="match status" value="1"/>
</dbReference>
<organism evidence="1">
    <name type="scientific">marine metagenome</name>
    <dbReference type="NCBI Taxonomy" id="408172"/>
    <lineage>
        <taxon>unclassified sequences</taxon>
        <taxon>metagenomes</taxon>
        <taxon>ecological metagenomes</taxon>
    </lineage>
</organism>
<protein>
    <recommendedName>
        <fullName evidence="2">BIG2 domain-containing protein</fullName>
    </recommendedName>
</protein>
<dbReference type="AlphaFoldDB" id="A0A382VAT9"/>
<accession>A0A382VAT9</accession>
<reference evidence="1" key="1">
    <citation type="submission" date="2018-05" db="EMBL/GenBank/DDBJ databases">
        <authorList>
            <person name="Lanie J.A."/>
            <person name="Ng W.-L."/>
            <person name="Kazmierczak K.M."/>
            <person name="Andrzejewski T.M."/>
            <person name="Davidsen T.M."/>
            <person name="Wayne K.J."/>
            <person name="Tettelin H."/>
            <person name="Glass J.I."/>
            <person name="Rusch D."/>
            <person name="Podicherti R."/>
            <person name="Tsui H.-C.T."/>
            <person name="Winkler M.E."/>
        </authorList>
    </citation>
    <scope>NUCLEOTIDE SEQUENCE</scope>
</reference>